<dbReference type="RefSeq" id="WP_248669842.1">
    <property type="nucleotide sequence ID" value="NZ_JALPRX010000146.1"/>
</dbReference>
<dbReference type="EMBL" id="JALPRX010000146">
    <property type="protein sequence ID" value="MCK8787794.1"/>
    <property type="molecule type" value="Genomic_DNA"/>
</dbReference>
<feature type="signal peptide" evidence="1">
    <location>
        <begin position="1"/>
        <end position="23"/>
    </location>
</feature>
<sequence>MSFRMLAAAIGLAAGLAGGAALASPPNAAMLLPLPAAAGDPGIEAVRWVNRCRTTYVETWRHGRRVMVPRQTCRQVWIGPPHRGPGGPPPRW</sequence>
<feature type="chain" id="PRO_5040905147" description="Lectin-like protein BA14k" evidence="1">
    <location>
        <begin position="24"/>
        <end position="92"/>
    </location>
</feature>
<name>A0A9X1YCB2_9PROT</name>
<comment type="caution">
    <text evidence="2">The sequence shown here is derived from an EMBL/GenBank/DDBJ whole genome shotgun (WGS) entry which is preliminary data.</text>
</comment>
<reference evidence="2" key="1">
    <citation type="submission" date="2022-04" db="EMBL/GenBank/DDBJ databases">
        <title>Roseomonas acroporae sp. nov., isolated from coral Acropora digitifera.</title>
        <authorList>
            <person name="Sun H."/>
        </authorList>
    </citation>
    <scope>NUCLEOTIDE SEQUENCE</scope>
    <source>
        <strain evidence="2">NAR14</strain>
    </source>
</reference>
<dbReference type="AlphaFoldDB" id="A0A9X1YCB2"/>
<evidence type="ECO:0008006" key="4">
    <source>
        <dbReference type="Google" id="ProtNLM"/>
    </source>
</evidence>
<keyword evidence="3" id="KW-1185">Reference proteome</keyword>
<proteinExistence type="predicted"/>
<protein>
    <recommendedName>
        <fullName evidence="4">Lectin-like protein BA14k</fullName>
    </recommendedName>
</protein>
<evidence type="ECO:0000313" key="3">
    <source>
        <dbReference type="Proteomes" id="UP001139516"/>
    </source>
</evidence>
<evidence type="ECO:0000256" key="1">
    <source>
        <dbReference type="SAM" id="SignalP"/>
    </source>
</evidence>
<gene>
    <name evidence="2" type="ORF">M0638_25900</name>
</gene>
<evidence type="ECO:0000313" key="2">
    <source>
        <dbReference type="EMBL" id="MCK8787794.1"/>
    </source>
</evidence>
<dbReference type="Proteomes" id="UP001139516">
    <property type="component" value="Unassembled WGS sequence"/>
</dbReference>
<accession>A0A9X1YCB2</accession>
<keyword evidence="1" id="KW-0732">Signal</keyword>
<organism evidence="2 3">
    <name type="scientific">Roseomonas acroporae</name>
    <dbReference type="NCBI Taxonomy" id="2937791"/>
    <lineage>
        <taxon>Bacteria</taxon>
        <taxon>Pseudomonadati</taxon>
        <taxon>Pseudomonadota</taxon>
        <taxon>Alphaproteobacteria</taxon>
        <taxon>Acetobacterales</taxon>
        <taxon>Roseomonadaceae</taxon>
        <taxon>Roseomonas</taxon>
    </lineage>
</organism>